<sequence length="414" mass="46677">MENLFPPSIGDYTFCGILGNGAFSIVSLAVNVKTNEYSACKIIPKQIITANSLEERFETEIRINQQLHHVGVVQILDLHKDERNFYIFMEYCPNGDFFQFIIKNNTLNEPLAAYCLLQILEGLKYIHKLGIAHRDMKPENILIDENGHLKISDFGLSRFVGKGGLVTTPCGSPCYASPECLSGYPYDGMTNDIWSCGVILYASLTGQLPWTKRNQKQLFDQIRKGDYKIPDCLSEECGSLISGLLTVDIGKRLTIDQALEHPFFKEVERTNPQGKPYPLISIRKVDCFLGMAEEEALITSEELERSRSSAEDGFVEVLKQINTQAQVVTINKKPPTKKKRHRVPIDYKYSKQRNTNSGQDQPTNVIPSQSMQGSLRPLNVPKNTKHAHSVMKPGLLRSNVKHIVKPKRGDNTYV</sequence>
<proteinExistence type="inferred from homology"/>
<dbReference type="Proteomes" id="UP000179807">
    <property type="component" value="Unassembled WGS sequence"/>
</dbReference>
<reference evidence="10" key="1">
    <citation type="submission" date="2016-10" db="EMBL/GenBank/DDBJ databases">
        <authorList>
            <person name="Benchimol M."/>
            <person name="Almeida L.G."/>
            <person name="Vasconcelos A.T."/>
            <person name="Perreira-Neves A."/>
            <person name="Rosa I.A."/>
            <person name="Tasca T."/>
            <person name="Bogo M.R."/>
            <person name="de Souza W."/>
        </authorList>
    </citation>
    <scope>NUCLEOTIDE SEQUENCE [LARGE SCALE GENOMIC DNA]</scope>
    <source>
        <strain evidence="10">K</strain>
    </source>
</reference>
<keyword evidence="11" id="KW-1185">Reference proteome</keyword>
<accession>A0A1J4K6T4</accession>
<keyword evidence="1 7" id="KW-0723">Serine/threonine-protein kinase</keyword>
<keyword evidence="4 10" id="KW-0418">Kinase</keyword>
<feature type="binding site" evidence="6">
    <location>
        <position position="41"/>
    </location>
    <ligand>
        <name>ATP</name>
        <dbReference type="ChEBI" id="CHEBI:30616"/>
    </ligand>
</feature>
<evidence type="ECO:0000256" key="1">
    <source>
        <dbReference type="ARBA" id="ARBA00022527"/>
    </source>
</evidence>
<feature type="compositionally biased region" description="Polar residues" evidence="8">
    <location>
        <begin position="352"/>
        <end position="373"/>
    </location>
</feature>
<evidence type="ECO:0000256" key="3">
    <source>
        <dbReference type="ARBA" id="ARBA00022741"/>
    </source>
</evidence>
<evidence type="ECO:0000256" key="6">
    <source>
        <dbReference type="PROSITE-ProRule" id="PRU10141"/>
    </source>
</evidence>
<evidence type="ECO:0000313" key="11">
    <source>
        <dbReference type="Proteomes" id="UP000179807"/>
    </source>
</evidence>
<feature type="region of interest" description="Disordered" evidence="8">
    <location>
        <begin position="350"/>
        <end position="375"/>
    </location>
</feature>
<gene>
    <name evidence="10" type="ORF">TRFO_01311</name>
</gene>
<dbReference type="VEuPathDB" id="TrichDB:TRFO_01311"/>
<organism evidence="10 11">
    <name type="scientific">Tritrichomonas foetus</name>
    <dbReference type="NCBI Taxonomy" id="1144522"/>
    <lineage>
        <taxon>Eukaryota</taxon>
        <taxon>Metamonada</taxon>
        <taxon>Parabasalia</taxon>
        <taxon>Tritrichomonadida</taxon>
        <taxon>Tritrichomonadidae</taxon>
        <taxon>Tritrichomonas</taxon>
    </lineage>
</organism>
<evidence type="ECO:0000313" key="10">
    <source>
        <dbReference type="EMBL" id="OHT07177.1"/>
    </source>
</evidence>
<evidence type="ECO:0000256" key="4">
    <source>
        <dbReference type="ARBA" id="ARBA00022777"/>
    </source>
</evidence>
<keyword evidence="5 6" id="KW-0067">ATP-binding</keyword>
<dbReference type="SMART" id="SM00220">
    <property type="entry name" value="S_TKc"/>
    <property type="match status" value="1"/>
</dbReference>
<dbReference type="GeneID" id="94824732"/>
<evidence type="ECO:0000256" key="2">
    <source>
        <dbReference type="ARBA" id="ARBA00022679"/>
    </source>
</evidence>
<dbReference type="PROSITE" id="PS50011">
    <property type="entry name" value="PROTEIN_KINASE_DOM"/>
    <property type="match status" value="1"/>
</dbReference>
<dbReference type="GO" id="GO:0005524">
    <property type="term" value="F:ATP binding"/>
    <property type="evidence" value="ECO:0007669"/>
    <property type="project" value="UniProtKB-UniRule"/>
</dbReference>
<dbReference type="PANTHER" id="PTHR24345">
    <property type="entry name" value="SERINE/THREONINE-PROTEIN KINASE PLK"/>
    <property type="match status" value="1"/>
</dbReference>
<dbReference type="RefSeq" id="XP_068360313.1">
    <property type="nucleotide sequence ID" value="XM_068490028.1"/>
</dbReference>
<dbReference type="PROSITE" id="PS00108">
    <property type="entry name" value="PROTEIN_KINASE_ST"/>
    <property type="match status" value="1"/>
</dbReference>
<dbReference type="EMBL" id="MLAK01000704">
    <property type="protein sequence ID" value="OHT07177.1"/>
    <property type="molecule type" value="Genomic_DNA"/>
</dbReference>
<comment type="similarity">
    <text evidence="7">Belongs to the protein kinase superfamily.</text>
</comment>
<evidence type="ECO:0000256" key="7">
    <source>
        <dbReference type="RuleBase" id="RU000304"/>
    </source>
</evidence>
<dbReference type="InterPro" id="IPR011009">
    <property type="entry name" value="Kinase-like_dom_sf"/>
</dbReference>
<dbReference type="OrthoDB" id="6513151at2759"/>
<dbReference type="GO" id="GO:0004674">
    <property type="term" value="F:protein serine/threonine kinase activity"/>
    <property type="evidence" value="ECO:0007669"/>
    <property type="project" value="UniProtKB-KW"/>
</dbReference>
<protein>
    <submittedName>
        <fullName evidence="10">CAMK family protein kinase</fullName>
    </submittedName>
</protein>
<name>A0A1J4K6T4_9EUKA</name>
<dbReference type="CDD" id="cd14003">
    <property type="entry name" value="STKc_AMPK-like"/>
    <property type="match status" value="1"/>
</dbReference>
<dbReference type="InterPro" id="IPR008271">
    <property type="entry name" value="Ser/Thr_kinase_AS"/>
</dbReference>
<feature type="domain" description="Protein kinase" evidence="9">
    <location>
        <begin position="12"/>
        <end position="264"/>
    </location>
</feature>
<evidence type="ECO:0000256" key="8">
    <source>
        <dbReference type="SAM" id="MobiDB-lite"/>
    </source>
</evidence>
<dbReference type="PANTHER" id="PTHR24345:SF91">
    <property type="entry name" value="SERINE_THREONINE-PROTEIN KINASE PLK4"/>
    <property type="match status" value="1"/>
</dbReference>
<dbReference type="Gene3D" id="1.10.510.10">
    <property type="entry name" value="Transferase(Phosphotransferase) domain 1"/>
    <property type="match status" value="1"/>
</dbReference>
<dbReference type="InterPro" id="IPR017441">
    <property type="entry name" value="Protein_kinase_ATP_BS"/>
</dbReference>
<comment type="caution">
    <text evidence="10">The sequence shown here is derived from an EMBL/GenBank/DDBJ whole genome shotgun (WGS) entry which is preliminary data.</text>
</comment>
<dbReference type="FunFam" id="1.10.510.10:FF:000956">
    <property type="entry name" value="CAMK family protein kinase"/>
    <property type="match status" value="1"/>
</dbReference>
<evidence type="ECO:0000259" key="9">
    <source>
        <dbReference type="PROSITE" id="PS50011"/>
    </source>
</evidence>
<dbReference type="PROSITE" id="PS00107">
    <property type="entry name" value="PROTEIN_KINASE_ATP"/>
    <property type="match status" value="1"/>
</dbReference>
<dbReference type="SUPFAM" id="SSF56112">
    <property type="entry name" value="Protein kinase-like (PK-like)"/>
    <property type="match status" value="1"/>
</dbReference>
<dbReference type="Pfam" id="PF00069">
    <property type="entry name" value="Pkinase"/>
    <property type="match status" value="1"/>
</dbReference>
<evidence type="ECO:0000256" key="5">
    <source>
        <dbReference type="ARBA" id="ARBA00022840"/>
    </source>
</evidence>
<dbReference type="FunFam" id="3.30.200.20:FF:000042">
    <property type="entry name" value="Aurora kinase A"/>
    <property type="match status" value="1"/>
</dbReference>
<dbReference type="InterPro" id="IPR000719">
    <property type="entry name" value="Prot_kinase_dom"/>
</dbReference>
<dbReference type="GO" id="GO:0005634">
    <property type="term" value="C:nucleus"/>
    <property type="evidence" value="ECO:0007669"/>
    <property type="project" value="TreeGrafter"/>
</dbReference>
<keyword evidence="2" id="KW-0808">Transferase</keyword>
<keyword evidence="3 6" id="KW-0547">Nucleotide-binding</keyword>
<dbReference type="AlphaFoldDB" id="A0A1J4K6T4"/>